<feature type="active site" description="Proton acceptor" evidence="4">
    <location>
        <position position="395"/>
    </location>
</feature>
<dbReference type="GO" id="GO:0003988">
    <property type="term" value="F:acetyl-CoA C-acyltransferase activity"/>
    <property type="evidence" value="ECO:0007669"/>
    <property type="project" value="UniProtKB-ARBA"/>
</dbReference>
<dbReference type="InterPro" id="IPR002155">
    <property type="entry name" value="Thiolase"/>
</dbReference>
<evidence type="ECO:0000313" key="8">
    <source>
        <dbReference type="EMBL" id="NQV63740.1"/>
    </source>
</evidence>
<dbReference type="PANTHER" id="PTHR43365:SF1">
    <property type="entry name" value="ACETYL-COA C-ACYLTRANSFERASE"/>
    <property type="match status" value="1"/>
</dbReference>
<dbReference type="Proteomes" id="UP000754644">
    <property type="component" value="Unassembled WGS sequence"/>
</dbReference>
<dbReference type="AlphaFoldDB" id="A0A972VT27"/>
<dbReference type="PIRSF" id="PIRSF000429">
    <property type="entry name" value="Ac-CoA_Ac_transf"/>
    <property type="match status" value="1"/>
</dbReference>
<evidence type="ECO:0000256" key="1">
    <source>
        <dbReference type="ARBA" id="ARBA00010982"/>
    </source>
</evidence>
<proteinExistence type="inferred from homology"/>
<comment type="caution">
    <text evidence="8">The sequence shown here is derived from an EMBL/GenBank/DDBJ whole genome shotgun (WGS) entry which is preliminary data.</text>
</comment>
<evidence type="ECO:0000256" key="5">
    <source>
        <dbReference type="RuleBase" id="RU003557"/>
    </source>
</evidence>
<protein>
    <submittedName>
        <fullName evidence="8">Acetyl-CoA C-acetyltransferase</fullName>
    </submittedName>
</protein>
<reference evidence="8" key="1">
    <citation type="submission" date="2020-05" db="EMBL/GenBank/DDBJ databases">
        <title>Sulfur intermediates as new biogeochemical hubs in an aquatic model microbial ecosystem.</title>
        <authorList>
            <person name="Vigneron A."/>
        </authorList>
    </citation>
    <scope>NUCLEOTIDE SEQUENCE</scope>
    <source>
        <strain evidence="8">Bin.250</strain>
    </source>
</reference>
<evidence type="ECO:0000256" key="4">
    <source>
        <dbReference type="PIRSR" id="PIRSR000429-1"/>
    </source>
</evidence>
<dbReference type="Pfam" id="PF02803">
    <property type="entry name" value="Thiolase_C"/>
    <property type="match status" value="1"/>
</dbReference>
<dbReference type="InterPro" id="IPR020617">
    <property type="entry name" value="Thiolase_C"/>
</dbReference>
<feature type="active site" description="Proton acceptor" evidence="4">
    <location>
        <position position="365"/>
    </location>
</feature>
<evidence type="ECO:0000256" key="3">
    <source>
        <dbReference type="ARBA" id="ARBA00023315"/>
    </source>
</evidence>
<evidence type="ECO:0000313" key="9">
    <source>
        <dbReference type="Proteomes" id="UP000754644"/>
    </source>
</evidence>
<feature type="domain" description="Thiolase N-terminal" evidence="6">
    <location>
        <begin position="6"/>
        <end position="226"/>
    </location>
</feature>
<feature type="domain" description="Thiolase C-terminal" evidence="7">
    <location>
        <begin position="286"/>
        <end position="408"/>
    </location>
</feature>
<dbReference type="CDD" id="cd00751">
    <property type="entry name" value="thiolase"/>
    <property type="match status" value="1"/>
</dbReference>
<dbReference type="InterPro" id="IPR016039">
    <property type="entry name" value="Thiolase-like"/>
</dbReference>
<feature type="active site" description="Acyl-thioester intermediate" evidence="4">
    <location>
        <position position="92"/>
    </location>
</feature>
<dbReference type="PROSITE" id="PS00099">
    <property type="entry name" value="THIOLASE_3"/>
    <property type="match status" value="1"/>
</dbReference>
<name>A0A972VT27_9GAMM</name>
<dbReference type="InterPro" id="IPR020610">
    <property type="entry name" value="Thiolase_AS"/>
</dbReference>
<dbReference type="InterPro" id="IPR020616">
    <property type="entry name" value="Thiolase_N"/>
</dbReference>
<sequence length="409" mass="43031">MTEAWIIDAARTPRGIGKQGKGALWEVHPQKLLSTVLRALVTRSGLDSQDIDDVIISCSTQFGNQGACIGRMAALDAGFSNKASGVTLDRFCGGGISAVNFAAGSIMSGMEDLVIAGGVEMMSYTRAEAPNRPLDAGNLDLREAHPQTNVGLAADIIATEEGFSRAELDAFSATSQQRAGQALLDGAFAKSLIPVYRPDGTLALDTEEFPRPQTTIESLAKLEPVFGAFMDLPFYDSGLTYREMVAKKWPNLKIDHRHHAGSSSGVVDGAGALILASPAYAKAHGLKPRAKITAMANMGHSPEYILNAPVDAAKKVLGKAGMTLSDIDLFEVNEAFAVVPVKFMRDLGVDHSKLNVNGGAIALGHPIGATGAMLIGTALDELERRGQSVAMVTMCAAGGMAPAIIIERL</sequence>
<evidence type="ECO:0000256" key="2">
    <source>
        <dbReference type="ARBA" id="ARBA00022679"/>
    </source>
</evidence>
<gene>
    <name evidence="8" type="ORF">HQ497_00120</name>
</gene>
<dbReference type="PROSITE" id="PS00737">
    <property type="entry name" value="THIOLASE_2"/>
    <property type="match status" value="1"/>
</dbReference>
<evidence type="ECO:0000259" key="7">
    <source>
        <dbReference type="Pfam" id="PF02803"/>
    </source>
</evidence>
<dbReference type="Pfam" id="PF00108">
    <property type="entry name" value="Thiolase_N"/>
    <property type="match status" value="1"/>
</dbReference>
<keyword evidence="3 5" id="KW-0012">Acyltransferase</keyword>
<keyword evidence="2 5" id="KW-0808">Transferase</keyword>
<dbReference type="Gene3D" id="3.40.47.10">
    <property type="match status" value="2"/>
</dbReference>
<organism evidence="8 9">
    <name type="scientific">SAR86 cluster bacterium</name>
    <dbReference type="NCBI Taxonomy" id="2030880"/>
    <lineage>
        <taxon>Bacteria</taxon>
        <taxon>Pseudomonadati</taxon>
        <taxon>Pseudomonadota</taxon>
        <taxon>Gammaproteobacteria</taxon>
        <taxon>SAR86 cluster</taxon>
    </lineage>
</organism>
<evidence type="ECO:0000259" key="6">
    <source>
        <dbReference type="Pfam" id="PF00108"/>
    </source>
</evidence>
<dbReference type="PANTHER" id="PTHR43365">
    <property type="entry name" value="BLR7806 PROTEIN"/>
    <property type="match status" value="1"/>
</dbReference>
<dbReference type="InterPro" id="IPR020613">
    <property type="entry name" value="Thiolase_CS"/>
</dbReference>
<dbReference type="NCBIfam" id="NF004682">
    <property type="entry name" value="PRK06025.1"/>
    <property type="match status" value="1"/>
</dbReference>
<dbReference type="SUPFAM" id="SSF53901">
    <property type="entry name" value="Thiolase-like"/>
    <property type="match status" value="2"/>
</dbReference>
<accession>A0A972VT27</accession>
<comment type="similarity">
    <text evidence="1 5">Belongs to the thiolase-like superfamily. Thiolase family.</text>
</comment>
<dbReference type="EMBL" id="JABMOJ010000006">
    <property type="protein sequence ID" value="NQV63740.1"/>
    <property type="molecule type" value="Genomic_DNA"/>
</dbReference>
<dbReference type="NCBIfam" id="TIGR01930">
    <property type="entry name" value="AcCoA-C-Actrans"/>
    <property type="match status" value="1"/>
</dbReference>